<keyword evidence="2" id="KW-0812">Transmembrane</keyword>
<dbReference type="PRINTS" id="PR00205">
    <property type="entry name" value="CADHERIN"/>
</dbReference>
<evidence type="ECO:0000256" key="6">
    <source>
        <dbReference type="ARBA" id="ARBA00023136"/>
    </source>
</evidence>
<evidence type="ECO:0000256" key="5">
    <source>
        <dbReference type="ARBA" id="ARBA00022989"/>
    </source>
</evidence>
<dbReference type="PROSITE" id="PS50268">
    <property type="entry name" value="CADHERIN_2"/>
    <property type="match status" value="2"/>
</dbReference>
<proteinExistence type="predicted"/>
<dbReference type="SMART" id="SM00112">
    <property type="entry name" value="CA"/>
    <property type="match status" value="2"/>
</dbReference>
<name>A0A835G2X1_SPOEX</name>
<dbReference type="CDD" id="cd11304">
    <property type="entry name" value="Cadherin_repeat"/>
    <property type="match status" value="2"/>
</dbReference>
<evidence type="ECO:0000256" key="4">
    <source>
        <dbReference type="ARBA" id="ARBA00022837"/>
    </source>
</evidence>
<dbReference type="Gene3D" id="2.60.40.60">
    <property type="entry name" value="Cadherins"/>
    <property type="match status" value="2"/>
</dbReference>
<dbReference type="Pfam" id="PF00028">
    <property type="entry name" value="Cadherin"/>
    <property type="match status" value="1"/>
</dbReference>
<dbReference type="GO" id="GO:0005886">
    <property type="term" value="C:plasma membrane"/>
    <property type="evidence" value="ECO:0007669"/>
    <property type="project" value="UniProtKB-SubCell"/>
</dbReference>
<keyword evidence="6" id="KW-0472">Membrane</keyword>
<dbReference type="PANTHER" id="PTHR24026:SF126">
    <property type="entry name" value="PROTOCADHERIN FAT 4"/>
    <property type="match status" value="1"/>
</dbReference>
<reference evidence="9" key="1">
    <citation type="submission" date="2020-08" db="EMBL/GenBank/DDBJ databases">
        <title>Spodoptera exigua strain:BAW_Kor-Di-RS1 Genome sequencing and assembly.</title>
        <authorList>
            <person name="Kim J."/>
            <person name="Nam H.Y."/>
            <person name="Kwon M."/>
            <person name="Choi J.H."/>
            <person name="Cho S.R."/>
            <person name="Kim G.-H."/>
        </authorList>
    </citation>
    <scope>NUCLEOTIDE SEQUENCE</scope>
    <source>
        <strain evidence="9">BAW_Kor-Di-RS1</strain>
        <tissue evidence="9">Whole-body</tissue>
    </source>
</reference>
<dbReference type="FunFam" id="2.60.40.60:FF:000020">
    <property type="entry name" value="Dachsous cadherin-related 1b"/>
    <property type="match status" value="1"/>
</dbReference>
<protein>
    <recommendedName>
        <fullName evidence="8">Cadherin domain-containing protein</fullName>
    </recommendedName>
</protein>
<dbReference type="InterPro" id="IPR015919">
    <property type="entry name" value="Cadherin-like_sf"/>
</dbReference>
<evidence type="ECO:0000313" key="10">
    <source>
        <dbReference type="Proteomes" id="UP000648187"/>
    </source>
</evidence>
<dbReference type="GO" id="GO:0009653">
    <property type="term" value="P:anatomical structure morphogenesis"/>
    <property type="evidence" value="ECO:0007669"/>
    <property type="project" value="UniProtKB-ARBA"/>
</dbReference>
<keyword evidence="4 7" id="KW-0106">Calcium</keyword>
<evidence type="ECO:0000256" key="3">
    <source>
        <dbReference type="ARBA" id="ARBA00022737"/>
    </source>
</evidence>
<dbReference type="GO" id="GO:0060429">
    <property type="term" value="P:epithelium development"/>
    <property type="evidence" value="ECO:0007669"/>
    <property type="project" value="UniProtKB-ARBA"/>
</dbReference>
<comment type="subcellular location">
    <subcellularLocation>
        <location evidence="1">Membrane</location>
    </subcellularLocation>
</comment>
<dbReference type="AlphaFoldDB" id="A0A835G2X1"/>
<sequence>MGVVAARAALDYEAARSHELFPRDLYRASVSEAAPLGDLVLTLHARDNDTGENGQVTYSLSEMNSAAEGAFVIDPSTGTVRVAAPLDRETRAHYHLLVTATDAGRPPLVTTAHLFISRKARSRQPDSALLTRAVLAVEDVNDSPPVVERGVVPALVSAEAARGTALARVAAWDPDERDAANLHFALEGAASQRAFAVDPRTGVVSLAAGRAWGAAGGALRSLNVSVSDGAHAAFARVKLSLAPANRSPPHFPHLVHEARVLENQPPPVLLTTVCKQ</sequence>
<dbReference type="Proteomes" id="UP000648187">
    <property type="component" value="Unassembled WGS sequence"/>
</dbReference>
<evidence type="ECO:0000256" key="1">
    <source>
        <dbReference type="ARBA" id="ARBA00004370"/>
    </source>
</evidence>
<dbReference type="GO" id="GO:0007156">
    <property type="term" value="P:homophilic cell adhesion via plasma membrane adhesion molecules"/>
    <property type="evidence" value="ECO:0007669"/>
    <property type="project" value="InterPro"/>
</dbReference>
<evidence type="ECO:0000256" key="7">
    <source>
        <dbReference type="PROSITE-ProRule" id="PRU00043"/>
    </source>
</evidence>
<feature type="domain" description="Cadherin" evidence="8">
    <location>
        <begin position="148"/>
        <end position="251"/>
    </location>
</feature>
<evidence type="ECO:0000313" key="9">
    <source>
        <dbReference type="EMBL" id="KAF9405693.1"/>
    </source>
</evidence>
<dbReference type="GO" id="GO:0005509">
    <property type="term" value="F:calcium ion binding"/>
    <property type="evidence" value="ECO:0007669"/>
    <property type="project" value="UniProtKB-UniRule"/>
</dbReference>
<dbReference type="PANTHER" id="PTHR24026">
    <property type="entry name" value="FAT ATYPICAL CADHERIN-RELATED"/>
    <property type="match status" value="1"/>
</dbReference>
<keyword evidence="10" id="KW-1185">Reference proteome</keyword>
<dbReference type="InterPro" id="IPR002126">
    <property type="entry name" value="Cadherin-like_dom"/>
</dbReference>
<comment type="caution">
    <text evidence="9">The sequence shown here is derived from an EMBL/GenBank/DDBJ whole genome shotgun (WGS) entry which is preliminary data.</text>
</comment>
<keyword evidence="5" id="KW-1133">Transmembrane helix</keyword>
<keyword evidence="3" id="KW-0677">Repeat</keyword>
<evidence type="ECO:0000259" key="8">
    <source>
        <dbReference type="PROSITE" id="PS50268"/>
    </source>
</evidence>
<accession>A0A835G2X1</accession>
<dbReference type="EMBL" id="JACKWZ010000697">
    <property type="protein sequence ID" value="KAF9405693.1"/>
    <property type="molecule type" value="Genomic_DNA"/>
</dbReference>
<gene>
    <name evidence="9" type="ORF">HW555_013677</name>
</gene>
<dbReference type="SUPFAM" id="SSF49313">
    <property type="entry name" value="Cadherin-like"/>
    <property type="match status" value="2"/>
</dbReference>
<feature type="domain" description="Cadherin" evidence="8">
    <location>
        <begin position="22"/>
        <end position="147"/>
    </location>
</feature>
<evidence type="ECO:0000256" key="2">
    <source>
        <dbReference type="ARBA" id="ARBA00022692"/>
    </source>
</evidence>
<organism evidence="9 10">
    <name type="scientific">Spodoptera exigua</name>
    <name type="common">Beet armyworm</name>
    <name type="synonym">Noctua fulgens</name>
    <dbReference type="NCBI Taxonomy" id="7107"/>
    <lineage>
        <taxon>Eukaryota</taxon>
        <taxon>Metazoa</taxon>
        <taxon>Ecdysozoa</taxon>
        <taxon>Arthropoda</taxon>
        <taxon>Hexapoda</taxon>
        <taxon>Insecta</taxon>
        <taxon>Pterygota</taxon>
        <taxon>Neoptera</taxon>
        <taxon>Endopterygota</taxon>
        <taxon>Lepidoptera</taxon>
        <taxon>Glossata</taxon>
        <taxon>Ditrysia</taxon>
        <taxon>Noctuoidea</taxon>
        <taxon>Noctuidae</taxon>
        <taxon>Amphipyrinae</taxon>
        <taxon>Spodoptera</taxon>
    </lineage>
</organism>